<reference evidence="2" key="1">
    <citation type="journal article" date="2019" name="Int. J. Syst. Evol. Microbiol.">
        <title>The Global Catalogue of Microorganisms (GCM) 10K type strain sequencing project: providing services to taxonomists for standard genome sequencing and annotation.</title>
        <authorList>
            <consortium name="The Broad Institute Genomics Platform"/>
            <consortium name="The Broad Institute Genome Sequencing Center for Infectious Disease"/>
            <person name="Wu L."/>
            <person name="Ma J."/>
        </authorList>
    </citation>
    <scope>NUCLEOTIDE SEQUENCE [LARGE SCALE GENOMIC DNA]</scope>
    <source>
        <strain evidence="2">JCM 16117</strain>
    </source>
</reference>
<keyword evidence="2" id="KW-1185">Reference proteome</keyword>
<name>A0ABP5Q277_9MICO</name>
<dbReference type="Proteomes" id="UP001500929">
    <property type="component" value="Unassembled WGS sequence"/>
</dbReference>
<organism evidence="1 2">
    <name type="scientific">Herbiconiux moechotypicola</name>
    <dbReference type="NCBI Taxonomy" id="637393"/>
    <lineage>
        <taxon>Bacteria</taxon>
        <taxon>Bacillati</taxon>
        <taxon>Actinomycetota</taxon>
        <taxon>Actinomycetes</taxon>
        <taxon>Micrococcales</taxon>
        <taxon>Microbacteriaceae</taxon>
        <taxon>Herbiconiux</taxon>
    </lineage>
</organism>
<dbReference type="EMBL" id="BAAAQY010000001">
    <property type="protein sequence ID" value="GAA2221990.1"/>
    <property type="molecule type" value="Genomic_DNA"/>
</dbReference>
<comment type="caution">
    <text evidence="1">The sequence shown here is derived from an EMBL/GenBank/DDBJ whole genome shotgun (WGS) entry which is preliminary data.</text>
</comment>
<sequence>MTPRLPLLLDSSDLPLAELHAARLDGELAPLDELFLPTDLRAGPGLRGEALQARVPPGHVVERLTAAWVHGATPLKPRRLQLCIDGAHRARVRPSAGELVRQVTLRRGDTEQAGPLRVTTAHRTALDLLRTGPPPDGAARRCIATLVLAAEGGADGVREALTRSFRVPHTRRALARLDELL</sequence>
<evidence type="ECO:0000313" key="2">
    <source>
        <dbReference type="Proteomes" id="UP001500929"/>
    </source>
</evidence>
<gene>
    <name evidence="1" type="ORF">GCM10009851_00730</name>
</gene>
<protein>
    <recommendedName>
        <fullName evidence="3">AbiEi antitoxin C-terminal domain-containing protein</fullName>
    </recommendedName>
</protein>
<dbReference type="RefSeq" id="WP_259477974.1">
    <property type="nucleotide sequence ID" value="NZ_BAAAQY010000001.1"/>
</dbReference>
<accession>A0ABP5Q277</accession>
<evidence type="ECO:0000313" key="1">
    <source>
        <dbReference type="EMBL" id="GAA2221990.1"/>
    </source>
</evidence>
<proteinExistence type="predicted"/>
<evidence type="ECO:0008006" key="3">
    <source>
        <dbReference type="Google" id="ProtNLM"/>
    </source>
</evidence>